<evidence type="ECO:0000313" key="2">
    <source>
        <dbReference type="Proteomes" id="UP000031192"/>
    </source>
</evidence>
<protein>
    <submittedName>
        <fullName evidence="1">Uncharacterized protein</fullName>
    </submittedName>
</protein>
<dbReference type="OrthoDB" id="3687641at2759"/>
<gene>
    <name evidence="1" type="ORF">MGU_10446</name>
</gene>
<dbReference type="EMBL" id="AZNH01000096">
    <property type="protein sequence ID" value="KID82231.1"/>
    <property type="molecule type" value="Genomic_DNA"/>
</dbReference>
<comment type="caution">
    <text evidence="1">The sequence shown here is derived from an EMBL/GenBank/DDBJ whole genome shotgun (WGS) entry which is preliminary data.</text>
</comment>
<name>A0A0B4GXI9_METGA</name>
<dbReference type="AlphaFoldDB" id="A0A0B4GXI9"/>
<reference evidence="1 2" key="1">
    <citation type="journal article" date="2014" name="Proc. Natl. Acad. Sci. U.S.A.">
        <title>Trajectory and genomic determinants of fungal-pathogen speciation and host adaptation.</title>
        <authorList>
            <person name="Hu X."/>
            <person name="Xiao G."/>
            <person name="Zheng P."/>
            <person name="Shang Y."/>
            <person name="Su Y."/>
            <person name="Zhang X."/>
            <person name="Liu X."/>
            <person name="Zhan S."/>
            <person name="St Leger R.J."/>
            <person name="Wang C."/>
        </authorList>
    </citation>
    <scope>NUCLEOTIDE SEQUENCE [LARGE SCALE GENOMIC DNA]</scope>
    <source>
        <strain evidence="1 2">ARSEF 977</strain>
    </source>
</reference>
<evidence type="ECO:0000313" key="1">
    <source>
        <dbReference type="EMBL" id="KID82231.1"/>
    </source>
</evidence>
<dbReference type="HOGENOM" id="CLU_1434748_0_0_1"/>
<organism evidence="1 2">
    <name type="scientific">Metarhizium guizhouense (strain ARSEF 977)</name>
    <dbReference type="NCBI Taxonomy" id="1276136"/>
    <lineage>
        <taxon>Eukaryota</taxon>
        <taxon>Fungi</taxon>
        <taxon>Dikarya</taxon>
        <taxon>Ascomycota</taxon>
        <taxon>Pezizomycotina</taxon>
        <taxon>Sordariomycetes</taxon>
        <taxon>Hypocreomycetidae</taxon>
        <taxon>Hypocreales</taxon>
        <taxon>Clavicipitaceae</taxon>
        <taxon>Metarhizium</taxon>
    </lineage>
</organism>
<proteinExistence type="predicted"/>
<keyword evidence="2" id="KW-1185">Reference proteome</keyword>
<accession>A0A0B4GXI9</accession>
<dbReference type="Proteomes" id="UP000031192">
    <property type="component" value="Unassembled WGS sequence"/>
</dbReference>
<sequence>MLKLTAYGVLASFLIDNVQPIPVMSGTPTVSIVPARGLDNWQNTLSSDTRRRLDVGLQHLDDKSYPGQAFRNDTIMRLLEFLNEAWRLLGCDQAIGKPNFIERGQSNGFGFTQSTFHKLYCLANLRIILVRHITGSGNKMTRDINTHTMHCLEYIRCRELAHPDLTEESIDTVDYEGMGIHEAWDLGCQ</sequence>